<name>A0A6A6ZHZ2_9PLEO</name>
<dbReference type="AlphaFoldDB" id="A0A6A6ZHZ2"/>
<protein>
    <submittedName>
        <fullName evidence="2">Uncharacterized protein</fullName>
    </submittedName>
</protein>
<proteinExistence type="predicted"/>
<keyword evidence="3" id="KW-1185">Reference proteome</keyword>
<evidence type="ECO:0000256" key="1">
    <source>
        <dbReference type="SAM" id="MobiDB-lite"/>
    </source>
</evidence>
<organism evidence="2 3">
    <name type="scientific">Ophiobolus disseminans</name>
    <dbReference type="NCBI Taxonomy" id="1469910"/>
    <lineage>
        <taxon>Eukaryota</taxon>
        <taxon>Fungi</taxon>
        <taxon>Dikarya</taxon>
        <taxon>Ascomycota</taxon>
        <taxon>Pezizomycotina</taxon>
        <taxon>Dothideomycetes</taxon>
        <taxon>Pleosporomycetidae</taxon>
        <taxon>Pleosporales</taxon>
        <taxon>Pleosporineae</taxon>
        <taxon>Phaeosphaeriaceae</taxon>
        <taxon>Ophiobolus</taxon>
    </lineage>
</organism>
<dbReference type="EMBL" id="MU006240">
    <property type="protein sequence ID" value="KAF2820488.1"/>
    <property type="molecule type" value="Genomic_DNA"/>
</dbReference>
<accession>A0A6A6ZHZ2</accession>
<sequence length="245" mass="27918">MDGEDALVDVQCFAQYALDPPVETFYARQRDNADIHRQDRLDRLRPQAPDRIKQDLLARIRWNFSKSVDDVEIEDGLDEDGTERRQPFFSDPTAAESLAEPPISSVLINSADIIKYKASVYAPDGYRYHGKLLENENAQSITIKDFVVAAHAHIYEYLGTIVDYRRDMRLDSDSGIVEQELIDEPDVLFKAAACYAVAHETAGTISTFITNEDSMTIEAFWESRRSDAVTLRELRDAYRADRAMN</sequence>
<dbReference type="Proteomes" id="UP000799424">
    <property type="component" value="Unassembled WGS sequence"/>
</dbReference>
<evidence type="ECO:0000313" key="2">
    <source>
        <dbReference type="EMBL" id="KAF2820488.1"/>
    </source>
</evidence>
<evidence type="ECO:0000313" key="3">
    <source>
        <dbReference type="Proteomes" id="UP000799424"/>
    </source>
</evidence>
<reference evidence="2" key="1">
    <citation type="journal article" date="2020" name="Stud. Mycol.">
        <title>101 Dothideomycetes genomes: a test case for predicting lifestyles and emergence of pathogens.</title>
        <authorList>
            <person name="Haridas S."/>
            <person name="Albert R."/>
            <person name="Binder M."/>
            <person name="Bloem J."/>
            <person name="Labutti K."/>
            <person name="Salamov A."/>
            <person name="Andreopoulos B."/>
            <person name="Baker S."/>
            <person name="Barry K."/>
            <person name="Bills G."/>
            <person name="Bluhm B."/>
            <person name="Cannon C."/>
            <person name="Castanera R."/>
            <person name="Culley D."/>
            <person name="Daum C."/>
            <person name="Ezra D."/>
            <person name="Gonzalez J."/>
            <person name="Henrissat B."/>
            <person name="Kuo A."/>
            <person name="Liang C."/>
            <person name="Lipzen A."/>
            <person name="Lutzoni F."/>
            <person name="Magnuson J."/>
            <person name="Mondo S."/>
            <person name="Nolan M."/>
            <person name="Ohm R."/>
            <person name="Pangilinan J."/>
            <person name="Park H.-J."/>
            <person name="Ramirez L."/>
            <person name="Alfaro M."/>
            <person name="Sun H."/>
            <person name="Tritt A."/>
            <person name="Yoshinaga Y."/>
            <person name="Zwiers L.-H."/>
            <person name="Turgeon B."/>
            <person name="Goodwin S."/>
            <person name="Spatafora J."/>
            <person name="Crous P."/>
            <person name="Grigoriev I."/>
        </authorList>
    </citation>
    <scope>NUCLEOTIDE SEQUENCE</scope>
    <source>
        <strain evidence="2">CBS 113818</strain>
    </source>
</reference>
<gene>
    <name evidence="2" type="ORF">CC86DRAFT_360193</name>
</gene>
<feature type="region of interest" description="Disordered" evidence="1">
    <location>
        <begin position="74"/>
        <end position="96"/>
    </location>
</feature>
<dbReference type="OrthoDB" id="3783451at2759"/>